<evidence type="ECO:0000256" key="1">
    <source>
        <dbReference type="ARBA" id="ARBA00004477"/>
    </source>
</evidence>
<dbReference type="Proteomes" id="UP000000768">
    <property type="component" value="Chromosome 4"/>
</dbReference>
<proteinExistence type="inferred from homology"/>
<evidence type="ECO:0000256" key="8">
    <source>
        <dbReference type="ARBA" id="ARBA00023136"/>
    </source>
</evidence>
<reference evidence="13 14" key="1">
    <citation type="journal article" date="2009" name="Nature">
        <title>The Sorghum bicolor genome and the diversification of grasses.</title>
        <authorList>
            <person name="Paterson A.H."/>
            <person name="Bowers J.E."/>
            <person name="Bruggmann R."/>
            <person name="Dubchak I."/>
            <person name="Grimwood J."/>
            <person name="Gundlach H."/>
            <person name="Haberer G."/>
            <person name="Hellsten U."/>
            <person name="Mitros T."/>
            <person name="Poliakov A."/>
            <person name="Schmutz J."/>
            <person name="Spannagl M."/>
            <person name="Tang H."/>
            <person name="Wang X."/>
            <person name="Wicker T."/>
            <person name="Bharti A.K."/>
            <person name="Chapman J."/>
            <person name="Feltus F.A."/>
            <person name="Gowik U."/>
            <person name="Grigoriev I.V."/>
            <person name="Lyons E."/>
            <person name="Maher C.A."/>
            <person name="Martis M."/>
            <person name="Narechania A."/>
            <person name="Otillar R.P."/>
            <person name="Penning B.W."/>
            <person name="Salamov A.A."/>
            <person name="Wang Y."/>
            <person name="Zhang L."/>
            <person name="Carpita N.C."/>
            <person name="Freeling M."/>
            <person name="Gingle A.R."/>
            <person name="Hash C.T."/>
            <person name="Keller B."/>
            <person name="Klein P."/>
            <person name="Kresovich S."/>
            <person name="McCann M.C."/>
            <person name="Ming R."/>
            <person name="Peterson D.G."/>
            <person name="Mehboob-ur-Rahman"/>
            <person name="Ware D."/>
            <person name="Westhoff P."/>
            <person name="Mayer K.F."/>
            <person name="Messing J."/>
            <person name="Rokhsar D.S."/>
        </authorList>
    </citation>
    <scope>NUCLEOTIDE SEQUENCE [LARGE SCALE GENOMIC DNA]</scope>
    <source>
        <strain evidence="14">cv. BTx623</strain>
    </source>
</reference>
<sequence length="253" mass="28140">MSDEIVAVVAPIAMYWITSCLYAILGRQEYRLHSTEEEEMKNLVPKREVIRVVLLQHLTQAAIAFAVFTVRRDGGGAAASTGAAPAIIVHSWQFMVAMAVFDTWQYFWHRLLHSNRFLYRHVHSCNHRLYNHPAESLVLDTAGGALALAVSGMSPWTSACFFSFATVKAIDDHSGMLLPGNPLHLVFANNTAYHDFHHQLRGAGCNYAQPFFVSWDRLMGTYVSVAIVRASHGGLEVVPAKRRTTRETTSAPA</sequence>
<dbReference type="GO" id="GO:0005789">
    <property type="term" value="C:endoplasmic reticulum membrane"/>
    <property type="evidence" value="ECO:0000318"/>
    <property type="project" value="GO_Central"/>
</dbReference>
<evidence type="ECO:0000256" key="11">
    <source>
        <dbReference type="SAM" id="Phobius"/>
    </source>
</evidence>
<evidence type="ECO:0000256" key="5">
    <source>
        <dbReference type="ARBA" id="ARBA00022824"/>
    </source>
</evidence>
<dbReference type="STRING" id="4558.A0A194YRN0"/>
<evidence type="ECO:0000256" key="6">
    <source>
        <dbReference type="ARBA" id="ARBA00022857"/>
    </source>
</evidence>
<feature type="transmembrane region" description="Helical" evidence="11">
    <location>
        <begin position="49"/>
        <end position="70"/>
    </location>
</feature>
<dbReference type="eggNOG" id="KOG0874">
    <property type="taxonomic scope" value="Eukaryota"/>
</dbReference>
<evidence type="ECO:0000259" key="12">
    <source>
        <dbReference type="Pfam" id="PF04116"/>
    </source>
</evidence>
<accession>A0A194YRN0</accession>
<feature type="transmembrane region" description="Helical" evidence="11">
    <location>
        <begin position="82"/>
        <end position="101"/>
    </location>
</feature>
<dbReference type="EMBL" id="CM000763">
    <property type="protein sequence ID" value="KXG30847.1"/>
    <property type="molecule type" value="Genomic_DNA"/>
</dbReference>
<keyword evidence="4 11" id="KW-0812">Transmembrane</keyword>
<dbReference type="AlphaFoldDB" id="A0A194YRN0"/>
<keyword evidence="6" id="KW-0521">NADP</keyword>
<dbReference type="GO" id="GO:0005506">
    <property type="term" value="F:iron ion binding"/>
    <property type="evidence" value="ECO:0007669"/>
    <property type="project" value="InterPro"/>
</dbReference>
<evidence type="ECO:0000256" key="7">
    <source>
        <dbReference type="ARBA" id="ARBA00022989"/>
    </source>
</evidence>
<reference evidence="14" key="2">
    <citation type="journal article" date="2018" name="Plant J.">
        <title>The Sorghum bicolor reference genome: improved assembly, gene annotations, a transcriptome atlas, and signatures of genome organization.</title>
        <authorList>
            <person name="McCormick R.F."/>
            <person name="Truong S.K."/>
            <person name="Sreedasyam A."/>
            <person name="Jenkins J."/>
            <person name="Shu S."/>
            <person name="Sims D."/>
            <person name="Kennedy M."/>
            <person name="Amirebrahimi M."/>
            <person name="Weers B.D."/>
            <person name="McKinley B."/>
            <person name="Mattison A."/>
            <person name="Morishige D.T."/>
            <person name="Grimwood J."/>
            <person name="Schmutz J."/>
            <person name="Mullet J.E."/>
        </authorList>
    </citation>
    <scope>NUCLEOTIDE SEQUENCE [LARGE SCALE GENOMIC DNA]</scope>
    <source>
        <strain evidence="14">cv. BTx623</strain>
    </source>
</reference>
<evidence type="ECO:0000313" key="14">
    <source>
        <dbReference type="Proteomes" id="UP000000768"/>
    </source>
</evidence>
<dbReference type="OMA" id="WTSACFF"/>
<feature type="transmembrane region" description="Helical" evidence="11">
    <location>
        <begin position="6"/>
        <end position="25"/>
    </location>
</feature>
<gene>
    <name evidence="13" type="ORF">SORBI_3004G254200</name>
</gene>
<comment type="similarity">
    <text evidence="2">Belongs to the sterol desaturase family.</text>
</comment>
<comment type="catalytic activity">
    <reaction evidence="10">
        <text>a long-chain fatty aldehyde + 2 NADPH + O2 + H(+) = a long-chain alkane + formate + 2 NADP(+) + H2O</text>
        <dbReference type="Rhea" id="RHEA:21440"/>
        <dbReference type="ChEBI" id="CHEBI:15377"/>
        <dbReference type="ChEBI" id="CHEBI:15378"/>
        <dbReference type="ChEBI" id="CHEBI:15379"/>
        <dbReference type="ChEBI" id="CHEBI:15740"/>
        <dbReference type="ChEBI" id="CHEBI:17176"/>
        <dbReference type="ChEBI" id="CHEBI:57783"/>
        <dbReference type="ChEBI" id="CHEBI:58349"/>
        <dbReference type="ChEBI" id="CHEBI:83563"/>
        <dbReference type="EC" id="4.1.99.5"/>
    </reaction>
</comment>
<dbReference type="GO" id="GO:0016491">
    <property type="term" value="F:oxidoreductase activity"/>
    <property type="evidence" value="ECO:0000318"/>
    <property type="project" value="GO_Central"/>
</dbReference>
<evidence type="ECO:0000256" key="2">
    <source>
        <dbReference type="ARBA" id="ARBA00009324"/>
    </source>
</evidence>
<dbReference type="EC" id="4.1.99.5" evidence="3"/>
<dbReference type="GO" id="GO:0071771">
    <property type="term" value="F:aldehyde oxygenase (deformylating) activity"/>
    <property type="evidence" value="ECO:0007669"/>
    <property type="project" value="UniProtKB-EC"/>
</dbReference>
<evidence type="ECO:0000256" key="4">
    <source>
        <dbReference type="ARBA" id="ARBA00022692"/>
    </source>
</evidence>
<protein>
    <recommendedName>
        <fullName evidence="3">aldehyde oxygenase (deformylating)</fullName>
        <ecNumber evidence="3">4.1.99.5</ecNumber>
    </recommendedName>
</protein>
<feature type="domain" description="Fatty acid hydroxylase" evidence="12">
    <location>
        <begin position="94"/>
        <end position="221"/>
    </location>
</feature>
<dbReference type="Gramene" id="KXG30847">
    <property type="protein sequence ID" value="KXG30847"/>
    <property type="gene ID" value="SORBI_3004G254200"/>
</dbReference>
<comment type="subcellular location">
    <subcellularLocation>
        <location evidence="1">Endoplasmic reticulum membrane</location>
        <topology evidence="1">Multi-pass membrane protein</topology>
    </subcellularLocation>
</comment>
<organism evidence="13 14">
    <name type="scientific">Sorghum bicolor</name>
    <name type="common">Sorghum</name>
    <name type="synonym">Sorghum vulgare</name>
    <dbReference type="NCBI Taxonomy" id="4558"/>
    <lineage>
        <taxon>Eukaryota</taxon>
        <taxon>Viridiplantae</taxon>
        <taxon>Streptophyta</taxon>
        <taxon>Embryophyta</taxon>
        <taxon>Tracheophyta</taxon>
        <taxon>Spermatophyta</taxon>
        <taxon>Magnoliopsida</taxon>
        <taxon>Liliopsida</taxon>
        <taxon>Poales</taxon>
        <taxon>Poaceae</taxon>
        <taxon>PACMAD clade</taxon>
        <taxon>Panicoideae</taxon>
        <taxon>Andropogonodae</taxon>
        <taxon>Andropogoneae</taxon>
        <taxon>Sorghinae</taxon>
        <taxon>Sorghum</taxon>
    </lineage>
</organism>
<evidence type="ECO:0000313" key="13">
    <source>
        <dbReference type="EMBL" id="KXG30847.1"/>
    </source>
</evidence>
<dbReference type="GO" id="GO:0008610">
    <property type="term" value="P:lipid biosynthetic process"/>
    <property type="evidence" value="ECO:0007669"/>
    <property type="project" value="InterPro"/>
</dbReference>
<dbReference type="InterPro" id="IPR006694">
    <property type="entry name" value="Fatty_acid_hydroxylase"/>
</dbReference>
<keyword evidence="9" id="KW-0456">Lyase</keyword>
<name>A0A194YRN0_SORBI</name>
<keyword evidence="14" id="KW-1185">Reference proteome</keyword>
<keyword evidence="7 11" id="KW-1133">Transmembrane helix</keyword>
<dbReference type="Pfam" id="PF04116">
    <property type="entry name" value="FA_hydroxylase"/>
    <property type="match status" value="1"/>
</dbReference>
<evidence type="ECO:0000256" key="9">
    <source>
        <dbReference type="ARBA" id="ARBA00023239"/>
    </source>
</evidence>
<keyword evidence="5" id="KW-0256">Endoplasmic reticulum</keyword>
<evidence type="ECO:0000256" key="3">
    <source>
        <dbReference type="ARBA" id="ARBA00013146"/>
    </source>
</evidence>
<dbReference type="PANTHER" id="PTHR11863">
    <property type="entry name" value="STEROL DESATURASE"/>
    <property type="match status" value="1"/>
</dbReference>
<keyword evidence="8 11" id="KW-0472">Membrane</keyword>
<evidence type="ECO:0000256" key="10">
    <source>
        <dbReference type="ARBA" id="ARBA00047909"/>
    </source>
</evidence>
<dbReference type="InParanoid" id="A0A194YRN0"/>
<dbReference type="InterPro" id="IPR050307">
    <property type="entry name" value="Sterol_Desaturase_Related"/>
</dbReference>